<name>A0AAE3GDM9_9PSEU</name>
<proteinExistence type="inferred from homology"/>
<sequence length="489" mass="48670">MAVGEYNWDAWSHAQLHGMINGRTVSESTDGEGTTRSLSRPNLNAKGVQGSVATSDAWRRFTELMASAEERTKAAIARAGASWEGAAADAMASGMNPLAQWAADAATAGSATQSGHSALVDYYASAKNSVPEPVAVDSTANSDFFGIPAGFTHLLGGQTDQDVQERAAQQAKAEAVRVLNDYQANSASAASGLGQFVAPPTVVAEVGGAQQPEHNEVRQRTGTVDQLSAERENYARQWEQQKKVITGQPNDGRPDGIAQPPQVGGNQDGGDTQRSGTGRTDQTNQSDWQQSTVRPGLIDHPAYRPGPVVPPVGTPPPTVPPGFLPPGGVSPVGGPGGTGGSVRGGSGVGDGRSGAGIGGGRAGAGVGGGRAGAGTGVGGGRFGAGLGPEGGSNARGGLGTRGPGAVAGALGEAAGARPGAAGSGSTGAAAGARGAAGAGAMGGAAGGRGGKGEEDKEHRSAAYLQDSHDDFWLDDTRVAPPVIGEQPQR</sequence>
<feature type="compositionally biased region" description="Basic and acidic residues" evidence="2">
    <location>
        <begin position="450"/>
        <end position="477"/>
    </location>
</feature>
<comment type="similarity">
    <text evidence="1">Belongs to the mycobacterial PPE family.</text>
</comment>
<evidence type="ECO:0000313" key="5">
    <source>
        <dbReference type="Proteomes" id="UP001206128"/>
    </source>
</evidence>
<dbReference type="InterPro" id="IPR038332">
    <property type="entry name" value="PPE_sf"/>
</dbReference>
<feature type="compositionally biased region" description="Polar residues" evidence="2">
    <location>
        <begin position="23"/>
        <end position="42"/>
    </location>
</feature>
<feature type="compositionally biased region" description="Polar residues" evidence="2">
    <location>
        <begin position="269"/>
        <end position="293"/>
    </location>
</feature>
<organism evidence="4 5">
    <name type="scientific">Goodfellowiella coeruleoviolacea</name>
    <dbReference type="NCBI Taxonomy" id="334858"/>
    <lineage>
        <taxon>Bacteria</taxon>
        <taxon>Bacillati</taxon>
        <taxon>Actinomycetota</taxon>
        <taxon>Actinomycetes</taxon>
        <taxon>Pseudonocardiales</taxon>
        <taxon>Pseudonocardiaceae</taxon>
        <taxon>Goodfellowiella</taxon>
    </lineage>
</organism>
<evidence type="ECO:0000313" key="4">
    <source>
        <dbReference type="EMBL" id="MCP2165357.1"/>
    </source>
</evidence>
<dbReference type="RefSeq" id="WP_253770037.1">
    <property type="nucleotide sequence ID" value="NZ_JAMTCK010000004.1"/>
</dbReference>
<feature type="compositionally biased region" description="Gly residues" evidence="2">
    <location>
        <begin position="330"/>
        <end position="402"/>
    </location>
</feature>
<evidence type="ECO:0000259" key="3">
    <source>
        <dbReference type="Pfam" id="PF00823"/>
    </source>
</evidence>
<reference evidence="4" key="1">
    <citation type="submission" date="2022-06" db="EMBL/GenBank/DDBJ databases">
        <title>Genomic Encyclopedia of Archaeal and Bacterial Type Strains, Phase II (KMG-II): from individual species to whole genera.</title>
        <authorList>
            <person name="Goeker M."/>
        </authorList>
    </citation>
    <scope>NUCLEOTIDE SEQUENCE</scope>
    <source>
        <strain evidence="4">DSM 43935</strain>
    </source>
</reference>
<dbReference type="Proteomes" id="UP001206128">
    <property type="component" value="Unassembled WGS sequence"/>
</dbReference>
<evidence type="ECO:0000256" key="2">
    <source>
        <dbReference type="SAM" id="MobiDB-lite"/>
    </source>
</evidence>
<dbReference type="SUPFAM" id="SSF140459">
    <property type="entry name" value="PE/PPE dimer-like"/>
    <property type="match status" value="1"/>
</dbReference>
<dbReference type="Pfam" id="PF00823">
    <property type="entry name" value="PPE"/>
    <property type="match status" value="1"/>
</dbReference>
<dbReference type="InterPro" id="IPR000030">
    <property type="entry name" value="PPE_dom"/>
</dbReference>
<accession>A0AAE3GDM9</accession>
<protein>
    <submittedName>
        <fullName evidence="4">PPE-repeat protein</fullName>
    </submittedName>
</protein>
<gene>
    <name evidence="4" type="ORF">LX83_002206</name>
</gene>
<comment type="caution">
    <text evidence="4">The sequence shown here is derived from an EMBL/GenBank/DDBJ whole genome shotgun (WGS) entry which is preliminary data.</text>
</comment>
<feature type="domain" description="PPE" evidence="3">
    <location>
        <begin position="47"/>
        <end position="191"/>
    </location>
</feature>
<feature type="region of interest" description="Disordered" evidence="2">
    <location>
        <begin position="23"/>
        <end position="46"/>
    </location>
</feature>
<keyword evidence="5" id="KW-1185">Reference proteome</keyword>
<feature type="compositionally biased region" description="Low complexity" evidence="2">
    <location>
        <begin position="403"/>
        <end position="420"/>
    </location>
</feature>
<feature type="compositionally biased region" description="Pro residues" evidence="2">
    <location>
        <begin position="307"/>
        <end position="324"/>
    </location>
</feature>
<dbReference type="Gene3D" id="1.20.1260.20">
    <property type="entry name" value="PPE superfamily"/>
    <property type="match status" value="1"/>
</dbReference>
<feature type="region of interest" description="Disordered" evidence="2">
    <location>
        <begin position="246"/>
        <end position="489"/>
    </location>
</feature>
<feature type="compositionally biased region" description="Gly residues" evidence="2">
    <location>
        <begin position="434"/>
        <end position="449"/>
    </location>
</feature>
<dbReference type="EMBL" id="JAMTCK010000004">
    <property type="protein sequence ID" value="MCP2165357.1"/>
    <property type="molecule type" value="Genomic_DNA"/>
</dbReference>
<dbReference type="AlphaFoldDB" id="A0AAE3GDM9"/>
<evidence type="ECO:0000256" key="1">
    <source>
        <dbReference type="ARBA" id="ARBA00010652"/>
    </source>
</evidence>